<feature type="region of interest" description="Disordered" evidence="1">
    <location>
        <begin position="23"/>
        <end position="75"/>
    </location>
</feature>
<feature type="compositionally biased region" description="Polar residues" evidence="1">
    <location>
        <begin position="58"/>
        <end position="70"/>
    </location>
</feature>
<sequence>MHTLQSASPVTFWMMTTVERVHFDPSGTQRRHGRRSEQTQETRRRPALTVGEYRGPSGHSSASDTSSNPPGKSRVRTVLSGTLMSHVRNLSKSPKTSGSISPGAGVQELCPNSSESFSTPLSVFSVGLQSPAEQTSHSGSPGSRLTTSVVLGSTVTTIIRPSEGEKRCVDTEQLDSVGSRV</sequence>
<comment type="caution">
    <text evidence="2">The sequence shown here is derived from an EMBL/GenBank/DDBJ whole genome shotgun (WGS) entry which is preliminary data.</text>
</comment>
<evidence type="ECO:0000256" key="1">
    <source>
        <dbReference type="SAM" id="MobiDB-lite"/>
    </source>
</evidence>
<dbReference type="Proteomes" id="UP000314294">
    <property type="component" value="Unassembled WGS sequence"/>
</dbReference>
<dbReference type="AlphaFoldDB" id="A0A4Z2H9Z1"/>
<dbReference type="EMBL" id="SRLO01000307">
    <property type="protein sequence ID" value="TNN61843.1"/>
    <property type="molecule type" value="Genomic_DNA"/>
</dbReference>
<evidence type="ECO:0000313" key="2">
    <source>
        <dbReference type="EMBL" id="TNN61843.1"/>
    </source>
</evidence>
<reference evidence="2 3" key="1">
    <citation type="submission" date="2019-03" db="EMBL/GenBank/DDBJ databases">
        <title>First draft genome of Liparis tanakae, snailfish: a comprehensive survey of snailfish specific genes.</title>
        <authorList>
            <person name="Kim W."/>
            <person name="Song I."/>
            <person name="Jeong J.-H."/>
            <person name="Kim D."/>
            <person name="Kim S."/>
            <person name="Ryu S."/>
            <person name="Song J.Y."/>
            <person name="Lee S.K."/>
        </authorList>
    </citation>
    <scope>NUCLEOTIDE SEQUENCE [LARGE SCALE GENOMIC DNA]</scope>
    <source>
        <tissue evidence="2">Muscle</tissue>
    </source>
</reference>
<organism evidence="2 3">
    <name type="scientific">Liparis tanakae</name>
    <name type="common">Tanaka's snailfish</name>
    <dbReference type="NCBI Taxonomy" id="230148"/>
    <lineage>
        <taxon>Eukaryota</taxon>
        <taxon>Metazoa</taxon>
        <taxon>Chordata</taxon>
        <taxon>Craniata</taxon>
        <taxon>Vertebrata</taxon>
        <taxon>Euteleostomi</taxon>
        <taxon>Actinopterygii</taxon>
        <taxon>Neopterygii</taxon>
        <taxon>Teleostei</taxon>
        <taxon>Neoteleostei</taxon>
        <taxon>Acanthomorphata</taxon>
        <taxon>Eupercaria</taxon>
        <taxon>Perciformes</taxon>
        <taxon>Cottioidei</taxon>
        <taxon>Cottales</taxon>
        <taxon>Liparidae</taxon>
        <taxon>Liparis</taxon>
    </lineage>
</organism>
<proteinExistence type="predicted"/>
<gene>
    <name evidence="2" type="ORF">EYF80_027960</name>
</gene>
<protein>
    <submittedName>
        <fullName evidence="2">Uncharacterized protein</fullName>
    </submittedName>
</protein>
<keyword evidence="3" id="KW-1185">Reference proteome</keyword>
<evidence type="ECO:0000313" key="3">
    <source>
        <dbReference type="Proteomes" id="UP000314294"/>
    </source>
</evidence>
<accession>A0A4Z2H9Z1</accession>
<name>A0A4Z2H9Z1_9TELE</name>
<feature type="compositionally biased region" description="Basic and acidic residues" evidence="1">
    <location>
        <begin position="35"/>
        <end position="44"/>
    </location>
</feature>